<proteinExistence type="predicted"/>
<protein>
    <submittedName>
        <fullName evidence="4">L-rhamnose-binding lectin ELEL-1-like</fullName>
    </submittedName>
</protein>
<sequence>MTFFNIILLINIIPRFCTLNSIVICEGTSSIITCPDKSLIQIQSAFYGRFNNKLCPTIATEMNLCKSANVTDFIQKLCYKNNSCFIVSNNNVFGYDPCRKTFKYTIVNYDCFLETDM</sequence>
<dbReference type="GeneID" id="136080273"/>
<organism evidence="3 4">
    <name type="scientific">Hydra vulgaris</name>
    <name type="common">Hydra</name>
    <name type="synonym">Hydra attenuata</name>
    <dbReference type="NCBI Taxonomy" id="6087"/>
    <lineage>
        <taxon>Eukaryota</taxon>
        <taxon>Metazoa</taxon>
        <taxon>Cnidaria</taxon>
        <taxon>Hydrozoa</taxon>
        <taxon>Hydroidolina</taxon>
        <taxon>Anthoathecata</taxon>
        <taxon>Aplanulata</taxon>
        <taxon>Hydridae</taxon>
        <taxon>Hydra</taxon>
    </lineage>
</organism>
<dbReference type="Proteomes" id="UP001652625">
    <property type="component" value="Chromosome 05"/>
</dbReference>
<evidence type="ECO:0000259" key="2">
    <source>
        <dbReference type="PROSITE" id="PS50228"/>
    </source>
</evidence>
<gene>
    <name evidence="4" type="primary">LOC136080273</name>
</gene>
<dbReference type="Pfam" id="PF02140">
    <property type="entry name" value="SUEL_Lectin"/>
    <property type="match status" value="1"/>
</dbReference>
<feature type="signal peptide" evidence="1">
    <location>
        <begin position="1"/>
        <end position="19"/>
    </location>
</feature>
<feature type="domain" description="SUEL-type lectin" evidence="2">
    <location>
        <begin position="24"/>
        <end position="112"/>
    </location>
</feature>
<dbReference type="PROSITE" id="PS50228">
    <property type="entry name" value="SUEL_LECTIN"/>
    <property type="match status" value="1"/>
</dbReference>
<dbReference type="Gene3D" id="2.60.120.740">
    <property type="match status" value="1"/>
</dbReference>
<evidence type="ECO:0000256" key="1">
    <source>
        <dbReference type="SAM" id="SignalP"/>
    </source>
</evidence>
<dbReference type="PANTHER" id="PTHR46780">
    <property type="entry name" value="PROTEIN EVA-1"/>
    <property type="match status" value="1"/>
</dbReference>
<feature type="chain" id="PRO_5045350271" evidence="1">
    <location>
        <begin position="20"/>
        <end position="117"/>
    </location>
</feature>
<reference evidence="4" key="1">
    <citation type="submission" date="2025-08" db="UniProtKB">
        <authorList>
            <consortium name="RefSeq"/>
        </authorList>
    </citation>
    <scope>IDENTIFICATION</scope>
</reference>
<dbReference type="InterPro" id="IPR043159">
    <property type="entry name" value="Lectin_gal-bd_sf"/>
</dbReference>
<name>A0ABM4BUU5_HYDVU</name>
<evidence type="ECO:0000313" key="3">
    <source>
        <dbReference type="Proteomes" id="UP001652625"/>
    </source>
</evidence>
<dbReference type="InterPro" id="IPR000922">
    <property type="entry name" value="Lectin_gal-bd_dom"/>
</dbReference>
<keyword evidence="3" id="KW-1185">Reference proteome</keyword>
<accession>A0ABM4BUU5</accession>
<evidence type="ECO:0000313" key="4">
    <source>
        <dbReference type="RefSeq" id="XP_065652960.1"/>
    </source>
</evidence>
<dbReference type="RefSeq" id="XP_065652960.1">
    <property type="nucleotide sequence ID" value="XM_065796888.1"/>
</dbReference>
<keyword evidence="1" id="KW-0732">Signal</keyword>